<evidence type="ECO:0000313" key="2">
    <source>
        <dbReference type="Proteomes" id="UP000019276"/>
    </source>
</evidence>
<name>W7Q8T2_9ALTE</name>
<protein>
    <submittedName>
        <fullName evidence="1">Uncharacterized protein</fullName>
    </submittedName>
</protein>
<dbReference type="STRING" id="1328313.DS2_13749"/>
<gene>
    <name evidence="1" type="ORF">DS2_13749</name>
</gene>
<dbReference type="RefSeq" id="WP_035015396.1">
    <property type="nucleotide sequence ID" value="NZ_ARZY01000027.1"/>
</dbReference>
<dbReference type="AlphaFoldDB" id="W7Q8T2"/>
<comment type="caution">
    <text evidence="1">The sequence shown here is derived from an EMBL/GenBank/DDBJ whole genome shotgun (WGS) entry which is preliminary data.</text>
</comment>
<accession>W7Q8T2</accession>
<dbReference type="OrthoDB" id="6400762at2"/>
<evidence type="ECO:0000313" key="1">
    <source>
        <dbReference type="EMBL" id="EWH09229.1"/>
    </source>
</evidence>
<dbReference type="EMBL" id="ARZY01000027">
    <property type="protein sequence ID" value="EWH09229.1"/>
    <property type="molecule type" value="Genomic_DNA"/>
</dbReference>
<dbReference type="eggNOG" id="ENOG50348JW">
    <property type="taxonomic scope" value="Bacteria"/>
</dbReference>
<keyword evidence="2" id="KW-1185">Reference proteome</keyword>
<proteinExistence type="predicted"/>
<sequence length="139" mass="16007">MTRHIVLSSIGILALSIFYLANYGEESIKVGSVNGISIGDSKSQAYENLHTFLAKYRNRGDKIFIRIRVSGHTAEELATDPGFGVLIEPRFHKIGKNKFQEKDRWVFYLNADSLDVIELRFENNKLVEVYRNKRLFELP</sequence>
<reference evidence="1 2" key="1">
    <citation type="journal article" date="2014" name="Genome Announc.">
        <title>Draft Genome Sequence of the Agar-Degrading Bacterium Catenovulum sp. Strain DS-2, Isolated from Intestines of Haliotis diversicolor.</title>
        <authorList>
            <person name="Shan D."/>
            <person name="Li X."/>
            <person name="Gu Z."/>
            <person name="Wei G."/>
            <person name="Gao Z."/>
            <person name="Shao Z."/>
        </authorList>
    </citation>
    <scope>NUCLEOTIDE SEQUENCE [LARGE SCALE GENOMIC DNA]</scope>
    <source>
        <strain evidence="1 2">DS-2</strain>
    </source>
</reference>
<dbReference type="Proteomes" id="UP000019276">
    <property type="component" value="Unassembled WGS sequence"/>
</dbReference>
<organism evidence="1 2">
    <name type="scientific">Catenovulum agarivorans DS-2</name>
    <dbReference type="NCBI Taxonomy" id="1328313"/>
    <lineage>
        <taxon>Bacteria</taxon>
        <taxon>Pseudomonadati</taxon>
        <taxon>Pseudomonadota</taxon>
        <taxon>Gammaproteobacteria</taxon>
        <taxon>Alteromonadales</taxon>
        <taxon>Alteromonadaceae</taxon>
        <taxon>Catenovulum</taxon>
    </lineage>
</organism>